<keyword evidence="7" id="KW-0233">DNA recombination</keyword>
<organism evidence="10">
    <name type="scientific">Siphoviridae sp. ct1is2</name>
    <dbReference type="NCBI Taxonomy" id="2826273"/>
    <lineage>
        <taxon>Viruses</taxon>
        <taxon>Duplodnaviria</taxon>
        <taxon>Heunggongvirae</taxon>
        <taxon>Uroviricota</taxon>
        <taxon>Caudoviricetes</taxon>
    </lineage>
</organism>
<dbReference type="InterPro" id="IPR002104">
    <property type="entry name" value="Integrase_catalytic"/>
</dbReference>
<keyword evidence="8" id="KW-1179">Viral genome integration</keyword>
<dbReference type="EMBL" id="BK015204">
    <property type="protein sequence ID" value="DAD95837.1"/>
    <property type="molecule type" value="Genomic_DNA"/>
</dbReference>
<dbReference type="InterPro" id="IPR004107">
    <property type="entry name" value="Integrase_SAM-like_N"/>
</dbReference>
<dbReference type="InterPro" id="IPR013762">
    <property type="entry name" value="Integrase-like_cat_sf"/>
</dbReference>
<dbReference type="InterPro" id="IPR011010">
    <property type="entry name" value="DNA_brk_join_enz"/>
</dbReference>
<keyword evidence="8" id="KW-1160">Virus entry into host cell</keyword>
<dbReference type="GO" id="GO:0006310">
    <property type="term" value="P:DNA recombination"/>
    <property type="evidence" value="ECO:0007669"/>
    <property type="project" value="UniProtKB-KW"/>
</dbReference>
<evidence type="ECO:0000256" key="2">
    <source>
        <dbReference type="ARBA" id="ARBA00016082"/>
    </source>
</evidence>
<dbReference type="GO" id="GO:0075713">
    <property type="term" value="P:establishment of integrated proviral latency"/>
    <property type="evidence" value="ECO:0007669"/>
    <property type="project" value="UniProtKB-KW"/>
</dbReference>
<evidence type="ECO:0000259" key="9">
    <source>
        <dbReference type="PROSITE" id="PS51898"/>
    </source>
</evidence>
<dbReference type="Gene3D" id="1.10.443.10">
    <property type="entry name" value="Intergrase catalytic core"/>
    <property type="match status" value="1"/>
</dbReference>
<evidence type="ECO:0000256" key="5">
    <source>
        <dbReference type="ARBA" id="ARBA00022908"/>
    </source>
</evidence>
<dbReference type="Pfam" id="PF14659">
    <property type="entry name" value="Phage_int_SAM_3"/>
    <property type="match status" value="1"/>
</dbReference>
<evidence type="ECO:0000256" key="3">
    <source>
        <dbReference type="ARBA" id="ARBA00022679"/>
    </source>
</evidence>
<dbReference type="CDD" id="cd01189">
    <property type="entry name" value="INT_ICEBs1_C_like"/>
    <property type="match status" value="1"/>
</dbReference>
<reference evidence="10" key="1">
    <citation type="journal article" date="2021" name="Proc. Natl. Acad. Sci. U.S.A.">
        <title>A Catalog of Tens of Thousands of Viruses from Human Metagenomes Reveals Hidden Associations with Chronic Diseases.</title>
        <authorList>
            <person name="Tisza M.J."/>
            <person name="Buck C.B."/>
        </authorList>
    </citation>
    <scope>NUCLEOTIDE SEQUENCE</scope>
    <source>
        <strain evidence="10">Ct1is2</strain>
    </source>
</reference>
<comment type="similarity">
    <text evidence="1">Belongs to the 'phage' integrase family.</text>
</comment>
<dbReference type="InterPro" id="IPR010998">
    <property type="entry name" value="Integrase_recombinase_N"/>
</dbReference>
<dbReference type="Pfam" id="PF00589">
    <property type="entry name" value="Phage_integrase"/>
    <property type="match status" value="1"/>
</dbReference>
<evidence type="ECO:0000256" key="6">
    <source>
        <dbReference type="ARBA" id="ARBA00023125"/>
    </source>
</evidence>
<dbReference type="GO" id="GO:0044826">
    <property type="term" value="P:viral genome integration into host DNA"/>
    <property type="evidence" value="ECO:0007669"/>
    <property type="project" value="UniProtKB-KW"/>
</dbReference>
<accession>A0A8S5NM00</accession>
<evidence type="ECO:0000256" key="7">
    <source>
        <dbReference type="ARBA" id="ARBA00023172"/>
    </source>
</evidence>
<evidence type="ECO:0000313" key="10">
    <source>
        <dbReference type="EMBL" id="DAD95837.1"/>
    </source>
</evidence>
<dbReference type="PANTHER" id="PTHR30349">
    <property type="entry name" value="PHAGE INTEGRASE-RELATED"/>
    <property type="match status" value="1"/>
</dbReference>
<protein>
    <recommendedName>
        <fullName evidence="2">Integrase</fullName>
    </recommendedName>
</protein>
<dbReference type="GO" id="GO:0003677">
    <property type="term" value="F:DNA binding"/>
    <property type="evidence" value="ECO:0007669"/>
    <property type="project" value="UniProtKB-KW"/>
</dbReference>
<dbReference type="InterPro" id="IPR050090">
    <property type="entry name" value="Tyrosine_recombinase_XerCD"/>
</dbReference>
<dbReference type="Gene3D" id="1.10.150.130">
    <property type="match status" value="1"/>
</dbReference>
<keyword evidence="5" id="KW-0229">DNA integration</keyword>
<dbReference type="PROSITE" id="PS51898">
    <property type="entry name" value="TYR_RECOMBINASE"/>
    <property type="match status" value="1"/>
</dbReference>
<dbReference type="GO" id="GO:0015074">
    <property type="term" value="P:DNA integration"/>
    <property type="evidence" value="ECO:0007669"/>
    <property type="project" value="UniProtKB-KW"/>
</dbReference>
<keyword evidence="3" id="KW-0808">Transferase</keyword>
<proteinExistence type="inferred from homology"/>
<dbReference type="SUPFAM" id="SSF56349">
    <property type="entry name" value="DNA breaking-rejoining enzymes"/>
    <property type="match status" value="1"/>
</dbReference>
<feature type="domain" description="Tyr recombinase" evidence="9">
    <location>
        <begin position="183"/>
        <end position="392"/>
    </location>
</feature>
<evidence type="ECO:0000256" key="4">
    <source>
        <dbReference type="ARBA" id="ARBA00022801"/>
    </source>
</evidence>
<dbReference type="GO" id="GO:0016787">
    <property type="term" value="F:hydrolase activity"/>
    <property type="evidence" value="ECO:0007669"/>
    <property type="project" value="UniProtKB-KW"/>
</dbReference>
<dbReference type="GO" id="GO:0016740">
    <property type="term" value="F:transferase activity"/>
    <property type="evidence" value="ECO:0007669"/>
    <property type="project" value="UniProtKB-KW"/>
</dbReference>
<dbReference type="InterPro" id="IPR028259">
    <property type="entry name" value="AP2-like_int_N"/>
</dbReference>
<evidence type="ECO:0000256" key="1">
    <source>
        <dbReference type="ARBA" id="ARBA00008857"/>
    </source>
</evidence>
<dbReference type="PANTHER" id="PTHR30349:SF41">
    <property type="entry name" value="INTEGRASE_RECOMBINASE PROTEIN MJ0367-RELATED"/>
    <property type="match status" value="1"/>
</dbReference>
<dbReference type="Pfam" id="PF14657">
    <property type="entry name" value="Arm-DNA-bind_4"/>
    <property type="match status" value="1"/>
</dbReference>
<evidence type="ECO:0000256" key="8">
    <source>
        <dbReference type="ARBA" id="ARBA00023195"/>
    </source>
</evidence>
<keyword evidence="6" id="KW-0238">DNA-binding</keyword>
<keyword evidence="4" id="KW-0378">Hydrolase</keyword>
<name>A0A8S5NM00_9CAUD</name>
<sequence>MASIKKYYLKKAKQYRYEVFISNGINPGTGKQNKIHKKGFNSFDEANSYAKIIEGKIASDEYFKENPRNLTIEEFLEDWVTNYKQAVKEGTRVVHRANIRMYIIPYIGKYSLNKYTRANHQKFINMLLNKKGLGRSGQGLSITTAKSVNATLSNAFKKAIQLGYIKENPTQFVEFPRMIEKKESVRYYDLQQADRFLDFAKKESEVLWYPFFLLIFDQGLRKSEVMGLQWQDIDFGGNMISIERERLGAIEKGENVNAIITDDPKTPAGVRSMPMTKRSKQALLAFRNHILNIFGTFPSTEDGEQFIFLQTSKRYKGKIVRDRSVNGAFNRIAEKANLPKIRVHDGRHTFAVRSRQAGLSLEDIKDFLGHKDISTTQIYAHISPEVKKRSMEQFENYIESERKKHSQ</sequence>